<protein>
    <submittedName>
        <fullName evidence="1">Uncharacterized protein</fullName>
    </submittedName>
</protein>
<sequence>MGCNLCTLQKREEHYKLLYEIAQQSVPRLSFLLWHTQHYRFQKCFRSVLFPTVLHNRTTPAPYTSGKLKDADTPLYLNGYLCSHSCAILTGLLAARPQLPSGHREIYGSRQTIYIQRFICDLCVSDSDNDRKLVTLYVDGLSDSLCVSGCLQSGMWGAITKSGEDWSGDEAMGACMMHTATLQR</sequence>
<reference evidence="1 2" key="1">
    <citation type="submission" date="2019-01" db="EMBL/GenBank/DDBJ databases">
        <title>Genome Assembly of Collichthys lucidus.</title>
        <authorList>
            <person name="Cai M."/>
            <person name="Xiao S."/>
        </authorList>
    </citation>
    <scope>NUCLEOTIDE SEQUENCE [LARGE SCALE GENOMIC DNA]</scope>
    <source>
        <strain evidence="1">JT15FE1705JMU</strain>
        <tissue evidence="1">Muscle</tissue>
    </source>
</reference>
<proteinExistence type="predicted"/>
<dbReference type="AlphaFoldDB" id="A0A4U5VU84"/>
<name>A0A4U5VU84_COLLU</name>
<gene>
    <name evidence="1" type="ORF">D9C73_025058</name>
</gene>
<evidence type="ECO:0000313" key="2">
    <source>
        <dbReference type="Proteomes" id="UP000298787"/>
    </source>
</evidence>
<dbReference type="Proteomes" id="UP000298787">
    <property type="component" value="Chromosome 22"/>
</dbReference>
<keyword evidence="2" id="KW-1185">Reference proteome</keyword>
<organism evidence="1 2">
    <name type="scientific">Collichthys lucidus</name>
    <name type="common">Big head croaker</name>
    <name type="synonym">Sciaena lucida</name>
    <dbReference type="NCBI Taxonomy" id="240159"/>
    <lineage>
        <taxon>Eukaryota</taxon>
        <taxon>Metazoa</taxon>
        <taxon>Chordata</taxon>
        <taxon>Craniata</taxon>
        <taxon>Vertebrata</taxon>
        <taxon>Euteleostomi</taxon>
        <taxon>Actinopterygii</taxon>
        <taxon>Neopterygii</taxon>
        <taxon>Teleostei</taxon>
        <taxon>Neoteleostei</taxon>
        <taxon>Acanthomorphata</taxon>
        <taxon>Eupercaria</taxon>
        <taxon>Sciaenidae</taxon>
        <taxon>Collichthys</taxon>
    </lineage>
</organism>
<accession>A0A4U5VU84</accession>
<evidence type="ECO:0000313" key="1">
    <source>
        <dbReference type="EMBL" id="TKS90925.1"/>
    </source>
</evidence>
<dbReference type="EMBL" id="CM014099">
    <property type="protein sequence ID" value="TKS90925.1"/>
    <property type="molecule type" value="Genomic_DNA"/>
</dbReference>